<name>A0A5B8YUP3_9ABAC</name>
<organism evidence="2 3">
    <name type="scientific">Chrysodeixis includens nucleopolyhedrovirus</name>
    <dbReference type="NCBI Taxonomy" id="1207438"/>
    <lineage>
        <taxon>Viruses</taxon>
        <taxon>Viruses incertae sedis</taxon>
        <taxon>Naldaviricetes</taxon>
        <taxon>Lefavirales</taxon>
        <taxon>Baculoviridae</taxon>
        <taxon>Alphabaculovirus</taxon>
        <taxon>Alphabaculovirus chrincludentis</taxon>
        <taxon>Alphabaculovirus alterchrincludentis</taxon>
    </lineage>
</organism>
<proteinExistence type="predicted"/>
<sequence>MPNSATPSCFTRTELQTQENQSELALEVFDEFKKLVNKTGVFMLPMRPGTTYEHHKERLKQAFKYLTKYDKLKQKEDRIDVEKWRKRFGVEEISDEDYDPTEDCSLREYLTNEQQHMSEKCNKKTTLKAKAAKQETNDNYKQHAQKIINVAYDMMNFANDMSEAQSTLQLNDVFDYEKCAKHLTVCSNRDQKDFQFVCKNYDECHINQRVEQLKSLIAQLNREKDNRSNSLRNQLRSIDTCVKKLNNNIDRANKYQEDCVTLFMNVADVNYNKIIDLNRMSDRLKDNFKAKETRAEELFYQVDLATNYIDEFSHPFDERTENPINKPTKRLRYLRAPIRTRSITKALSEASVDSFSHEYNRFDILNNATYTRDRFVSRALSNCSFASQESNRPKTPMNNKKPQLKNIKRAHRAYKRRAH</sequence>
<evidence type="ECO:0000256" key="1">
    <source>
        <dbReference type="SAM" id="MobiDB-lite"/>
    </source>
</evidence>
<evidence type="ECO:0000313" key="2">
    <source>
        <dbReference type="EMBL" id="QED40534.1"/>
    </source>
</evidence>
<evidence type="ECO:0000313" key="3">
    <source>
        <dbReference type="Proteomes" id="UP001162233"/>
    </source>
</evidence>
<protein>
    <submittedName>
        <fullName evidence="2">Uncharacterized protein</fullName>
    </submittedName>
</protein>
<feature type="region of interest" description="Disordered" evidence="1">
    <location>
        <begin position="386"/>
        <end position="419"/>
    </location>
</feature>
<dbReference type="KEGG" id="vg:80541220"/>
<dbReference type="RefSeq" id="YP_010802450.1">
    <property type="nucleotide sequence ID" value="NC_077025.1"/>
</dbReference>
<accession>A0A5B8YUP3</accession>
<reference evidence="2" key="1">
    <citation type="journal article" date="2019" name="Viruses">
        <title>A Novel Alphabaculovirus from the Soybean Looper, Chrysodeixis includens, that Produces Tetrahedral Occlusion Bodies and Encodes Two Copies of he65.</title>
        <authorList>
            <person name="Harrison R.L."/>
            <person name="Rowley D.L."/>
            <person name="Popham H.J.R."/>
        </authorList>
    </citation>
    <scope>NUCLEOTIDE SEQUENCE</scope>
    <source>
        <strain evidence="2">ChinNPV-1</strain>
    </source>
</reference>
<dbReference type="EMBL" id="MK746083">
    <property type="protein sequence ID" value="QED40534.1"/>
    <property type="molecule type" value="Genomic_DNA"/>
</dbReference>
<feature type="compositionally biased region" description="Basic residues" evidence="1">
    <location>
        <begin position="402"/>
        <end position="419"/>
    </location>
</feature>
<dbReference type="Proteomes" id="UP001162233">
    <property type="component" value="Segment"/>
</dbReference>
<keyword evidence="3" id="KW-1185">Reference proteome</keyword>
<dbReference type="GeneID" id="80541220"/>